<feature type="domain" description="ABC transporter" evidence="6">
    <location>
        <begin position="309"/>
        <end position="527"/>
    </location>
</feature>
<keyword evidence="8" id="KW-1185">Reference proteome</keyword>
<dbReference type="SUPFAM" id="SSF52540">
    <property type="entry name" value="P-loop containing nucleoside triphosphate hydrolases"/>
    <property type="match status" value="2"/>
</dbReference>
<dbReference type="InterPro" id="IPR032781">
    <property type="entry name" value="ABC_tran_Xtn"/>
</dbReference>
<proteinExistence type="predicted"/>
<dbReference type="PROSITE" id="PS00211">
    <property type="entry name" value="ABC_TRANSPORTER_1"/>
    <property type="match status" value="2"/>
</dbReference>
<evidence type="ECO:0000313" key="7">
    <source>
        <dbReference type="EMBL" id="MBO1076966.1"/>
    </source>
</evidence>
<evidence type="ECO:0000256" key="3">
    <source>
        <dbReference type="ARBA" id="ARBA00022840"/>
    </source>
</evidence>
<dbReference type="InterPro" id="IPR003593">
    <property type="entry name" value="AAA+_ATPase"/>
</dbReference>
<dbReference type="PANTHER" id="PTHR19211:SF14">
    <property type="entry name" value="ATP-BINDING CASSETTE SUB-FAMILY F MEMBER 1"/>
    <property type="match status" value="1"/>
</dbReference>
<feature type="coiled-coil region" evidence="4">
    <location>
        <begin position="551"/>
        <end position="578"/>
    </location>
</feature>
<dbReference type="Pfam" id="PF00005">
    <property type="entry name" value="ABC_tran"/>
    <property type="match status" value="2"/>
</dbReference>
<dbReference type="InterPro" id="IPR017871">
    <property type="entry name" value="ABC_transporter-like_CS"/>
</dbReference>
<sequence length="624" mass="68464">MTVLAIRDLTIRIAGRPLLEGAELMVDPGRKIGLVGRNGAGKSTLLRAITGEIQPDGGEIRLAARARMTHVAQEAPGGPRNLLDTVLEADTERAALLAELDTATDPARIGEIHDRLIAIRADSAPSRAATVLAGLGFDAAAQARPVGEYSGGWRMRVALARALFLEPDLLLLDEPTNHLDLEATIWLEGWLARFPGAAIVVSHDRGLLERGVDGIAHLDKQKITFYPGAYDNFVRIRTERAAQQQAQNEKIAAQRAHMQSFVDRFRAKATKARQAQSRLKALEKLPAIESVVEDAPTRFAFPQPTELAPPIIALSRADVGYDGRAILHGLDLRLDQEDRIALLGANGNGKSTLAKLLAGRLEPMRGEIHRDRRLKVGYFAQHQAEELDLDGTPLSHMQNALGAKATETQCRAQLARFGLDEERATTKIGALSGGEKARLLLALCTRDAPHLLILDEPTNHLDIDAREALVKALADFGGAVVLITHDPHLVTLAADRLWLVHDGRVTPFDGDLDDYRALLAERARAARGPQADTNPTRRDERRERAENRQALAPLRHRVTKIEAEMAKLQKENALLEKKLGDPDTYARFKPEDIAWATQRQGAIAKQVAALEEEWLDIQEKLEAA</sequence>
<protein>
    <submittedName>
        <fullName evidence="7">ABC-F family ATP-binding cassette domain-containing protein</fullName>
    </submittedName>
</protein>
<dbReference type="InterPro" id="IPR037118">
    <property type="entry name" value="Val-tRNA_synth_C_sf"/>
</dbReference>
<evidence type="ECO:0000313" key="8">
    <source>
        <dbReference type="Proteomes" id="UP001518990"/>
    </source>
</evidence>
<dbReference type="InterPro" id="IPR027417">
    <property type="entry name" value="P-loop_NTPase"/>
</dbReference>
<dbReference type="CDD" id="cd03221">
    <property type="entry name" value="ABCF_EF-3"/>
    <property type="match status" value="2"/>
</dbReference>
<feature type="domain" description="ABC transporter" evidence="6">
    <location>
        <begin position="4"/>
        <end position="245"/>
    </location>
</feature>
<reference evidence="7 8" key="1">
    <citation type="submission" date="2020-09" db="EMBL/GenBank/DDBJ databases">
        <title>Roseomonas.</title>
        <authorList>
            <person name="Zhu W."/>
        </authorList>
    </citation>
    <scope>NUCLEOTIDE SEQUENCE [LARGE SCALE GENOMIC DNA]</scope>
    <source>
        <strain evidence="7 8">1311</strain>
    </source>
</reference>
<accession>A0ABS3KHL8</accession>
<evidence type="ECO:0000256" key="4">
    <source>
        <dbReference type="SAM" id="Coils"/>
    </source>
</evidence>
<dbReference type="PROSITE" id="PS50893">
    <property type="entry name" value="ABC_TRANSPORTER_2"/>
    <property type="match status" value="2"/>
</dbReference>
<evidence type="ECO:0000256" key="1">
    <source>
        <dbReference type="ARBA" id="ARBA00022737"/>
    </source>
</evidence>
<feature type="region of interest" description="Disordered" evidence="5">
    <location>
        <begin position="524"/>
        <end position="548"/>
    </location>
</feature>
<organism evidence="7 8">
    <name type="scientific">Roseomonas marmotae</name>
    <dbReference type="NCBI Taxonomy" id="2768161"/>
    <lineage>
        <taxon>Bacteria</taxon>
        <taxon>Pseudomonadati</taxon>
        <taxon>Pseudomonadota</taxon>
        <taxon>Alphaproteobacteria</taxon>
        <taxon>Acetobacterales</taxon>
        <taxon>Roseomonadaceae</taxon>
        <taxon>Roseomonas</taxon>
    </lineage>
</organism>
<dbReference type="EMBL" id="JACTNF010000036">
    <property type="protein sequence ID" value="MBO1076966.1"/>
    <property type="molecule type" value="Genomic_DNA"/>
</dbReference>
<gene>
    <name evidence="7" type="ORF">IAI60_20355</name>
</gene>
<evidence type="ECO:0000256" key="2">
    <source>
        <dbReference type="ARBA" id="ARBA00022741"/>
    </source>
</evidence>
<dbReference type="GO" id="GO:0005524">
    <property type="term" value="F:ATP binding"/>
    <property type="evidence" value="ECO:0007669"/>
    <property type="project" value="UniProtKB-KW"/>
</dbReference>
<dbReference type="RefSeq" id="WP_207450601.1">
    <property type="nucleotide sequence ID" value="NZ_CP061091.1"/>
</dbReference>
<keyword evidence="4" id="KW-0175">Coiled coil</keyword>
<evidence type="ECO:0000256" key="5">
    <source>
        <dbReference type="SAM" id="MobiDB-lite"/>
    </source>
</evidence>
<evidence type="ECO:0000259" key="6">
    <source>
        <dbReference type="PROSITE" id="PS50893"/>
    </source>
</evidence>
<name>A0ABS3KHL8_9PROT</name>
<dbReference type="Pfam" id="PF16326">
    <property type="entry name" value="ABC_tran_CTD"/>
    <property type="match status" value="1"/>
</dbReference>
<dbReference type="PANTHER" id="PTHR19211">
    <property type="entry name" value="ATP-BINDING TRANSPORT PROTEIN-RELATED"/>
    <property type="match status" value="1"/>
</dbReference>
<dbReference type="SMART" id="SM00382">
    <property type="entry name" value="AAA"/>
    <property type="match status" value="2"/>
</dbReference>
<feature type="compositionally biased region" description="Basic and acidic residues" evidence="5">
    <location>
        <begin position="535"/>
        <end position="547"/>
    </location>
</feature>
<dbReference type="Proteomes" id="UP001518990">
    <property type="component" value="Unassembled WGS sequence"/>
</dbReference>
<comment type="caution">
    <text evidence="7">The sequence shown here is derived from an EMBL/GenBank/DDBJ whole genome shotgun (WGS) entry which is preliminary data.</text>
</comment>
<keyword evidence="1" id="KW-0677">Repeat</keyword>
<keyword evidence="2" id="KW-0547">Nucleotide-binding</keyword>
<dbReference type="InterPro" id="IPR050611">
    <property type="entry name" value="ABCF"/>
</dbReference>
<dbReference type="InterPro" id="IPR032524">
    <property type="entry name" value="ABC_tran_C"/>
</dbReference>
<dbReference type="Gene3D" id="1.10.287.380">
    <property type="entry name" value="Valyl-tRNA synthetase, C-terminal domain"/>
    <property type="match status" value="1"/>
</dbReference>
<dbReference type="InterPro" id="IPR003439">
    <property type="entry name" value="ABC_transporter-like_ATP-bd"/>
</dbReference>
<dbReference type="Pfam" id="PF12848">
    <property type="entry name" value="ABC_tran_Xtn"/>
    <property type="match status" value="1"/>
</dbReference>
<keyword evidence="3 7" id="KW-0067">ATP-binding</keyword>
<dbReference type="Gene3D" id="3.40.50.300">
    <property type="entry name" value="P-loop containing nucleotide triphosphate hydrolases"/>
    <property type="match status" value="2"/>
</dbReference>